<dbReference type="InterPro" id="IPR050167">
    <property type="entry name" value="Ser_Thr_protein_kinase"/>
</dbReference>
<dbReference type="PROSITE" id="PS00109">
    <property type="entry name" value="PROTEIN_KINASE_TYR"/>
    <property type="match status" value="1"/>
</dbReference>
<dbReference type="GO" id="GO:0005524">
    <property type="term" value="F:ATP binding"/>
    <property type="evidence" value="ECO:0007669"/>
    <property type="project" value="InterPro"/>
</dbReference>
<dbReference type="PROSITE" id="PS50011">
    <property type="entry name" value="PROTEIN_KINASE_DOM"/>
    <property type="match status" value="1"/>
</dbReference>
<dbReference type="GO" id="GO:0005737">
    <property type="term" value="C:cytoplasm"/>
    <property type="evidence" value="ECO:0007669"/>
    <property type="project" value="TreeGrafter"/>
</dbReference>
<organism evidence="2 3">
    <name type="scientific">Scleroderma citrinum Foug A</name>
    <dbReference type="NCBI Taxonomy" id="1036808"/>
    <lineage>
        <taxon>Eukaryota</taxon>
        <taxon>Fungi</taxon>
        <taxon>Dikarya</taxon>
        <taxon>Basidiomycota</taxon>
        <taxon>Agaricomycotina</taxon>
        <taxon>Agaricomycetes</taxon>
        <taxon>Agaricomycetidae</taxon>
        <taxon>Boletales</taxon>
        <taxon>Sclerodermatineae</taxon>
        <taxon>Sclerodermataceae</taxon>
        <taxon>Scleroderma</taxon>
    </lineage>
</organism>
<proteinExistence type="predicted"/>
<evidence type="ECO:0000313" key="2">
    <source>
        <dbReference type="EMBL" id="KIM60319.1"/>
    </source>
</evidence>
<dbReference type="InterPro" id="IPR001245">
    <property type="entry name" value="Ser-Thr/Tyr_kinase_cat_dom"/>
</dbReference>
<dbReference type="HOGENOM" id="CLU_000288_7_18_1"/>
<dbReference type="InParanoid" id="A0A0C3DVT3"/>
<keyword evidence="3" id="KW-1185">Reference proteome</keyword>
<dbReference type="Pfam" id="PF07714">
    <property type="entry name" value="PK_Tyr_Ser-Thr"/>
    <property type="match status" value="1"/>
</dbReference>
<dbReference type="OrthoDB" id="5809314at2759"/>
<evidence type="ECO:0000259" key="1">
    <source>
        <dbReference type="PROSITE" id="PS50011"/>
    </source>
</evidence>
<dbReference type="InterPro" id="IPR008266">
    <property type="entry name" value="Tyr_kinase_AS"/>
</dbReference>
<dbReference type="EMBL" id="KN822063">
    <property type="protein sequence ID" value="KIM60319.1"/>
    <property type="molecule type" value="Genomic_DNA"/>
</dbReference>
<dbReference type="Gene3D" id="1.10.510.10">
    <property type="entry name" value="Transferase(Phosphotransferase) domain 1"/>
    <property type="match status" value="1"/>
</dbReference>
<sequence length="296" mass="33045">MSTSLEQVSQRAARCNINLNGHVLHDDSMTEPLTGANAIVQRGILRPEGNSVAIKTIRFVPLEEEAAVKSIVQRTLTWSKLHHENVLPLIGIVTTFDYAISFISPWMENGNAYDYVQNHANDPRPLLLDIASGLNYLHNHESGPICHGDLRGRNVLVSKDGCAVLSDFSLSSLIESSFDTSAAAPIRPTLRWMPPEEIRGCENPTTASDVWAFGMTALELFTRSPPFHEIRSLRRVLSRITQGPPERPNDQITLSRLTDEWWKICNLCWEQEPSQRSSMSDISKKLGTLSVLFALS</sequence>
<dbReference type="STRING" id="1036808.A0A0C3DVT3"/>
<dbReference type="PANTHER" id="PTHR23257">
    <property type="entry name" value="SERINE-THREONINE PROTEIN KINASE"/>
    <property type="match status" value="1"/>
</dbReference>
<accession>A0A0C3DVT3</accession>
<reference evidence="2 3" key="1">
    <citation type="submission" date="2014-04" db="EMBL/GenBank/DDBJ databases">
        <authorList>
            <consortium name="DOE Joint Genome Institute"/>
            <person name="Kuo A."/>
            <person name="Kohler A."/>
            <person name="Nagy L.G."/>
            <person name="Floudas D."/>
            <person name="Copeland A."/>
            <person name="Barry K.W."/>
            <person name="Cichocki N."/>
            <person name="Veneault-Fourrey C."/>
            <person name="LaButti K."/>
            <person name="Lindquist E.A."/>
            <person name="Lipzen A."/>
            <person name="Lundell T."/>
            <person name="Morin E."/>
            <person name="Murat C."/>
            <person name="Sun H."/>
            <person name="Tunlid A."/>
            <person name="Henrissat B."/>
            <person name="Grigoriev I.V."/>
            <person name="Hibbett D.S."/>
            <person name="Martin F."/>
            <person name="Nordberg H.P."/>
            <person name="Cantor M.N."/>
            <person name="Hua S.X."/>
        </authorList>
    </citation>
    <scope>NUCLEOTIDE SEQUENCE [LARGE SCALE GENOMIC DNA]</scope>
    <source>
        <strain evidence="2 3">Foug A</strain>
    </source>
</reference>
<dbReference type="InterPro" id="IPR000719">
    <property type="entry name" value="Prot_kinase_dom"/>
</dbReference>
<dbReference type="Proteomes" id="UP000053989">
    <property type="component" value="Unassembled WGS sequence"/>
</dbReference>
<evidence type="ECO:0000313" key="3">
    <source>
        <dbReference type="Proteomes" id="UP000053989"/>
    </source>
</evidence>
<dbReference type="GO" id="GO:0007165">
    <property type="term" value="P:signal transduction"/>
    <property type="evidence" value="ECO:0007669"/>
    <property type="project" value="TreeGrafter"/>
</dbReference>
<feature type="domain" description="Protein kinase" evidence="1">
    <location>
        <begin position="26"/>
        <end position="293"/>
    </location>
</feature>
<protein>
    <recommendedName>
        <fullName evidence="1">Protein kinase domain-containing protein</fullName>
    </recommendedName>
</protein>
<dbReference type="GO" id="GO:0004672">
    <property type="term" value="F:protein kinase activity"/>
    <property type="evidence" value="ECO:0007669"/>
    <property type="project" value="InterPro"/>
</dbReference>
<reference evidence="3" key="2">
    <citation type="submission" date="2015-01" db="EMBL/GenBank/DDBJ databases">
        <title>Evolutionary Origins and Diversification of the Mycorrhizal Mutualists.</title>
        <authorList>
            <consortium name="DOE Joint Genome Institute"/>
            <consortium name="Mycorrhizal Genomics Consortium"/>
            <person name="Kohler A."/>
            <person name="Kuo A."/>
            <person name="Nagy L.G."/>
            <person name="Floudas D."/>
            <person name="Copeland A."/>
            <person name="Barry K.W."/>
            <person name="Cichocki N."/>
            <person name="Veneault-Fourrey C."/>
            <person name="LaButti K."/>
            <person name="Lindquist E.A."/>
            <person name="Lipzen A."/>
            <person name="Lundell T."/>
            <person name="Morin E."/>
            <person name="Murat C."/>
            <person name="Riley R."/>
            <person name="Ohm R."/>
            <person name="Sun H."/>
            <person name="Tunlid A."/>
            <person name="Henrissat B."/>
            <person name="Grigoriev I.V."/>
            <person name="Hibbett D.S."/>
            <person name="Martin F."/>
        </authorList>
    </citation>
    <scope>NUCLEOTIDE SEQUENCE [LARGE SCALE GENOMIC DNA]</scope>
    <source>
        <strain evidence="3">Foug A</strain>
    </source>
</reference>
<gene>
    <name evidence="2" type="ORF">SCLCIDRAFT_960573</name>
</gene>
<dbReference type="InterPro" id="IPR011009">
    <property type="entry name" value="Kinase-like_dom_sf"/>
</dbReference>
<dbReference type="PIRSF" id="PIRSF000654">
    <property type="entry name" value="Integrin-linked_kinase"/>
    <property type="match status" value="1"/>
</dbReference>
<name>A0A0C3DVT3_9AGAM</name>
<dbReference type="AlphaFoldDB" id="A0A0C3DVT3"/>
<dbReference type="SUPFAM" id="SSF56112">
    <property type="entry name" value="Protein kinase-like (PK-like)"/>
    <property type="match status" value="1"/>
</dbReference>